<sequence length="61" mass="6503">MGRDDHVRGGCPAPLGRAATVPDIHARSAEADCVHRMVVRYKQSVIAGCKPVLPKLPPAET</sequence>
<proteinExistence type="predicted"/>
<name>A0ABN3X0C0_9ACTN</name>
<comment type="caution">
    <text evidence="1">The sequence shown here is derived from an EMBL/GenBank/DDBJ whole genome shotgun (WGS) entry which is preliminary data.</text>
</comment>
<dbReference type="EMBL" id="BAAAVA010000041">
    <property type="protein sequence ID" value="GAA2931732.1"/>
    <property type="molecule type" value="Genomic_DNA"/>
</dbReference>
<organism evidence="1 2">
    <name type="scientific">Streptomyces erythrogriseus</name>
    <dbReference type="NCBI Taxonomy" id="284027"/>
    <lineage>
        <taxon>Bacteria</taxon>
        <taxon>Bacillati</taxon>
        <taxon>Actinomycetota</taxon>
        <taxon>Actinomycetes</taxon>
        <taxon>Kitasatosporales</taxon>
        <taxon>Streptomycetaceae</taxon>
        <taxon>Streptomyces</taxon>
        <taxon>Streptomyces griseoincarnatus group</taxon>
    </lineage>
</organism>
<dbReference type="Proteomes" id="UP001501423">
    <property type="component" value="Unassembled WGS sequence"/>
</dbReference>
<evidence type="ECO:0000313" key="1">
    <source>
        <dbReference type="EMBL" id="GAA2931732.1"/>
    </source>
</evidence>
<accession>A0ABN3X0C0</accession>
<keyword evidence="2" id="KW-1185">Reference proteome</keyword>
<reference evidence="1 2" key="1">
    <citation type="journal article" date="2019" name="Int. J. Syst. Evol. Microbiol.">
        <title>The Global Catalogue of Microorganisms (GCM) 10K type strain sequencing project: providing services to taxonomists for standard genome sequencing and annotation.</title>
        <authorList>
            <consortium name="The Broad Institute Genomics Platform"/>
            <consortium name="The Broad Institute Genome Sequencing Center for Infectious Disease"/>
            <person name="Wu L."/>
            <person name="Ma J."/>
        </authorList>
    </citation>
    <scope>NUCLEOTIDE SEQUENCE [LARGE SCALE GENOMIC DNA]</scope>
    <source>
        <strain evidence="1 2">JCM 9650</strain>
    </source>
</reference>
<evidence type="ECO:0000313" key="2">
    <source>
        <dbReference type="Proteomes" id="UP001501423"/>
    </source>
</evidence>
<gene>
    <name evidence="1" type="ORF">GCM10010478_36000</name>
</gene>
<protein>
    <submittedName>
        <fullName evidence="1">Uncharacterized protein</fullName>
    </submittedName>
</protein>